<accession>A0A6C0BFB6</accession>
<sequence>MLTSRTVFHYKYMNDNDNVYYVGRKLGDSFKHNVYFSEPFYIKERREVRNVLKGFESEEYAYKTLVHLNNEECDVYNTQLKDLKYVASFLSMPLIVEMESYCELDDLSEHTNIYYFFKTNRNHGHFGYD</sequence>
<name>A0A6C0BFB6_9ZZZZ</name>
<evidence type="ECO:0000313" key="1">
    <source>
        <dbReference type="EMBL" id="QHS90481.1"/>
    </source>
</evidence>
<reference evidence="1" key="1">
    <citation type="journal article" date="2020" name="Nature">
        <title>Giant virus diversity and host interactions through global metagenomics.</title>
        <authorList>
            <person name="Schulz F."/>
            <person name="Roux S."/>
            <person name="Paez-Espino D."/>
            <person name="Jungbluth S."/>
            <person name="Walsh D.A."/>
            <person name="Denef V.J."/>
            <person name="McMahon K.D."/>
            <person name="Konstantinidis K.T."/>
            <person name="Eloe-Fadrosh E.A."/>
            <person name="Kyrpides N.C."/>
            <person name="Woyke T."/>
        </authorList>
    </citation>
    <scope>NUCLEOTIDE SEQUENCE</scope>
    <source>
        <strain evidence="1">GVMAG-M-3300010354-11</strain>
    </source>
</reference>
<proteinExistence type="predicted"/>
<dbReference type="EMBL" id="MN739140">
    <property type="protein sequence ID" value="QHS90481.1"/>
    <property type="molecule type" value="Genomic_DNA"/>
</dbReference>
<dbReference type="AlphaFoldDB" id="A0A6C0BFB6"/>
<organism evidence="1">
    <name type="scientific">viral metagenome</name>
    <dbReference type="NCBI Taxonomy" id="1070528"/>
    <lineage>
        <taxon>unclassified sequences</taxon>
        <taxon>metagenomes</taxon>
        <taxon>organismal metagenomes</taxon>
    </lineage>
</organism>
<protein>
    <submittedName>
        <fullName evidence="1">Uncharacterized protein</fullName>
    </submittedName>
</protein>